<dbReference type="PANTHER" id="PTHR19271">
    <property type="entry name" value="CYTOCHROME B"/>
    <property type="match status" value="1"/>
</dbReference>
<dbReference type="InterPro" id="IPR030689">
    <property type="entry name" value="Cytochrome_b"/>
</dbReference>
<keyword evidence="7 16" id="KW-0679">Respiratory chain</keyword>
<evidence type="ECO:0000259" key="18">
    <source>
        <dbReference type="PROSITE" id="PS51002"/>
    </source>
</evidence>
<dbReference type="GO" id="GO:0022904">
    <property type="term" value="P:respiratory electron transport chain"/>
    <property type="evidence" value="ECO:0007669"/>
    <property type="project" value="InterPro"/>
</dbReference>
<dbReference type="CDD" id="cd00284">
    <property type="entry name" value="Cytochrome_b_N"/>
    <property type="match status" value="1"/>
</dbReference>
<feature type="binding site" evidence="14">
    <location>
        <position position="222"/>
    </location>
    <ligand>
        <name>a ubiquinone</name>
        <dbReference type="ChEBI" id="CHEBI:16389"/>
    </ligand>
</feature>
<feature type="transmembrane region" description="Helical" evidence="17">
    <location>
        <begin position="131"/>
        <end position="153"/>
    </location>
</feature>
<keyword evidence="9 15" id="KW-0479">Metal-binding</keyword>
<feature type="binding site" description="axial binding residue" evidence="15">
    <location>
        <position position="217"/>
    </location>
    <ligand>
        <name>heme b</name>
        <dbReference type="ChEBI" id="CHEBI:60344"/>
        <label>b566</label>
    </ligand>
    <ligandPart>
        <name>Fe</name>
        <dbReference type="ChEBI" id="CHEBI:18248"/>
    </ligandPart>
</feature>
<dbReference type="GO" id="GO:0045275">
    <property type="term" value="C:respiratory chain complex III"/>
    <property type="evidence" value="ECO:0007669"/>
    <property type="project" value="InterPro"/>
</dbReference>
<dbReference type="RefSeq" id="WP_157400432.1">
    <property type="nucleotide sequence ID" value="NZ_WSEL01000009.1"/>
</dbReference>
<feature type="transmembrane region" description="Helical" evidence="17">
    <location>
        <begin position="96"/>
        <end position="116"/>
    </location>
</feature>
<dbReference type="PIRSF" id="PIRSF038885">
    <property type="entry name" value="COB"/>
    <property type="match status" value="1"/>
</dbReference>
<evidence type="ECO:0000259" key="19">
    <source>
        <dbReference type="PROSITE" id="PS51003"/>
    </source>
</evidence>
<evidence type="ECO:0000256" key="6">
    <source>
        <dbReference type="ARBA" id="ARBA00022617"/>
    </source>
</evidence>
<dbReference type="InterPro" id="IPR036150">
    <property type="entry name" value="Cyt_b/b6_C_sf"/>
</dbReference>
<feature type="transmembrane region" description="Helical" evidence="17">
    <location>
        <begin position="198"/>
        <end position="221"/>
    </location>
</feature>
<name>A0A6N8IZL7_9BURK</name>
<feature type="binding site" description="axial binding residue" evidence="15">
    <location>
        <position position="115"/>
    </location>
    <ligand>
        <name>heme b</name>
        <dbReference type="ChEBI" id="CHEBI:60344"/>
        <label>b566</label>
    </ligand>
    <ligandPart>
        <name>Fe</name>
        <dbReference type="ChEBI" id="CHEBI:18248"/>
    </ligandPart>
</feature>
<feature type="transmembrane region" description="Helical" evidence="17">
    <location>
        <begin position="165"/>
        <end position="186"/>
    </location>
</feature>
<evidence type="ECO:0000256" key="7">
    <source>
        <dbReference type="ARBA" id="ARBA00022660"/>
    </source>
</evidence>
<evidence type="ECO:0000256" key="4">
    <source>
        <dbReference type="ARBA" id="ARBA00013531"/>
    </source>
</evidence>
<dbReference type="GO" id="GO:0046872">
    <property type="term" value="F:metal ion binding"/>
    <property type="evidence" value="ECO:0007669"/>
    <property type="project" value="UniProtKB-KW"/>
</dbReference>
<feature type="domain" description="Cytochrome b/b6 C-terminal region profile" evidence="19">
    <location>
        <begin position="243"/>
        <end position="486"/>
    </location>
</feature>
<keyword evidence="12 15" id="KW-0408">Iron</keyword>
<comment type="similarity">
    <text evidence="16">Belongs to the cytochrome b family.</text>
</comment>
<evidence type="ECO:0000313" key="21">
    <source>
        <dbReference type="Proteomes" id="UP000469385"/>
    </source>
</evidence>
<feature type="transmembrane region" description="Helical" evidence="17">
    <location>
        <begin position="350"/>
        <end position="373"/>
    </location>
</feature>
<evidence type="ECO:0000256" key="5">
    <source>
        <dbReference type="ARBA" id="ARBA00022448"/>
    </source>
</evidence>
<feature type="transmembrane region" description="Helical" evidence="17">
    <location>
        <begin position="316"/>
        <end position="338"/>
    </location>
</feature>
<accession>A0A6N8IZL7</accession>
<reference evidence="20 21" key="1">
    <citation type="submission" date="2019-12" db="EMBL/GenBank/DDBJ databases">
        <authorList>
            <person name="Huq M.A."/>
        </authorList>
    </citation>
    <scope>NUCLEOTIDE SEQUENCE [LARGE SCALE GENOMIC DNA]</scope>
    <source>
        <strain evidence="20 21">MAH-25</strain>
    </source>
</reference>
<evidence type="ECO:0000256" key="9">
    <source>
        <dbReference type="ARBA" id="ARBA00022723"/>
    </source>
</evidence>
<feature type="transmembrane region" description="Helical" evidence="17">
    <location>
        <begin position="456"/>
        <end position="474"/>
    </location>
</feature>
<evidence type="ECO:0000256" key="3">
    <source>
        <dbReference type="ARBA" id="ARBA00011649"/>
    </source>
</evidence>
<evidence type="ECO:0000256" key="12">
    <source>
        <dbReference type="ARBA" id="ARBA00023004"/>
    </source>
</evidence>
<evidence type="ECO:0000256" key="10">
    <source>
        <dbReference type="ARBA" id="ARBA00022982"/>
    </source>
</evidence>
<organism evidence="20 21">
    <name type="scientific">Ramlibacter pinisoli</name>
    <dbReference type="NCBI Taxonomy" id="2682844"/>
    <lineage>
        <taxon>Bacteria</taxon>
        <taxon>Pseudomonadati</taxon>
        <taxon>Pseudomonadota</taxon>
        <taxon>Betaproteobacteria</taxon>
        <taxon>Burkholderiales</taxon>
        <taxon>Comamonadaceae</taxon>
        <taxon>Ramlibacter</taxon>
    </lineage>
</organism>
<dbReference type="PANTHER" id="PTHR19271:SF16">
    <property type="entry name" value="CYTOCHROME B"/>
    <property type="match status" value="1"/>
</dbReference>
<feature type="binding site" description="axial binding residue" evidence="15">
    <location>
        <position position="202"/>
    </location>
    <ligand>
        <name>heme b</name>
        <dbReference type="ChEBI" id="CHEBI:60344"/>
        <label>b562</label>
    </ligand>
    <ligandPart>
        <name>Fe</name>
        <dbReference type="ChEBI" id="CHEBI:18248"/>
    </ligandPart>
</feature>
<feature type="transmembrane region" description="Helical" evidence="17">
    <location>
        <begin position="426"/>
        <end position="444"/>
    </location>
</feature>
<comment type="caution">
    <text evidence="20">The sequence shown here is derived from an EMBL/GenBank/DDBJ whole genome shotgun (WGS) entry which is preliminary data.</text>
</comment>
<dbReference type="InterPro" id="IPR027387">
    <property type="entry name" value="Cytb/b6-like_sf"/>
</dbReference>
<keyword evidence="11 17" id="KW-1133">Transmembrane helix</keyword>
<protein>
    <recommendedName>
        <fullName evidence="4 16">Cytochrome b</fullName>
    </recommendedName>
</protein>
<feature type="transmembrane region" description="Helical" evidence="17">
    <location>
        <begin position="393"/>
        <end position="414"/>
    </location>
</feature>
<dbReference type="Proteomes" id="UP000469385">
    <property type="component" value="Unassembled WGS sequence"/>
</dbReference>
<keyword evidence="13 17" id="KW-0472">Membrane</keyword>
<feature type="domain" description="Cytochrome b/b6 N-terminal region profile" evidence="18">
    <location>
        <begin position="17"/>
        <end position="230"/>
    </location>
</feature>
<dbReference type="FunFam" id="1.20.810.10:FF:000004">
    <property type="entry name" value="Cytochrome b"/>
    <property type="match status" value="1"/>
</dbReference>
<comment type="cofactor">
    <cofactor evidence="16">
        <name>heme b</name>
        <dbReference type="ChEBI" id="CHEBI:60344"/>
    </cofactor>
    <text evidence="16">Binds 2 heme groups non-covalently.</text>
</comment>
<proteinExistence type="inferred from homology"/>
<feature type="transmembrane region" description="Helical" evidence="17">
    <location>
        <begin position="47"/>
        <end position="71"/>
    </location>
</feature>
<dbReference type="InterPro" id="IPR005797">
    <property type="entry name" value="Cyt_b/b6_N"/>
</dbReference>
<dbReference type="Gene3D" id="1.20.810.10">
    <property type="entry name" value="Cytochrome Bc1 Complex, Chain C"/>
    <property type="match status" value="2"/>
</dbReference>
<evidence type="ECO:0000256" key="11">
    <source>
        <dbReference type="ARBA" id="ARBA00022989"/>
    </source>
</evidence>
<evidence type="ECO:0000256" key="13">
    <source>
        <dbReference type="ARBA" id="ARBA00023136"/>
    </source>
</evidence>
<gene>
    <name evidence="20" type="ORF">GON04_23705</name>
</gene>
<dbReference type="GO" id="GO:0016491">
    <property type="term" value="F:oxidoreductase activity"/>
    <property type="evidence" value="ECO:0007669"/>
    <property type="project" value="InterPro"/>
</dbReference>
<dbReference type="Pfam" id="PF00033">
    <property type="entry name" value="Cytochrome_B"/>
    <property type="match status" value="1"/>
</dbReference>
<keyword evidence="5 16" id="KW-0813">Transport</keyword>
<dbReference type="PROSITE" id="PS51002">
    <property type="entry name" value="CYTB_NTER"/>
    <property type="match status" value="1"/>
</dbReference>
<keyword evidence="8 16" id="KW-0812">Transmembrane</keyword>
<dbReference type="SUPFAM" id="SSF81342">
    <property type="entry name" value="Transmembrane di-heme cytochromes"/>
    <property type="match status" value="1"/>
</dbReference>
<dbReference type="AlphaFoldDB" id="A0A6N8IZL7"/>
<evidence type="ECO:0000256" key="16">
    <source>
        <dbReference type="RuleBase" id="RU003385"/>
    </source>
</evidence>
<dbReference type="EMBL" id="WSEL01000009">
    <property type="protein sequence ID" value="MVQ32481.1"/>
    <property type="molecule type" value="Genomic_DNA"/>
</dbReference>
<comment type="subunit">
    <text evidence="3 16">The main subunits of complex b-c1 are: cytochrome b, cytochrome c1 and the Rieske protein.</text>
</comment>
<dbReference type="GO" id="GO:0008121">
    <property type="term" value="F:quinol-cytochrome-c reductase activity"/>
    <property type="evidence" value="ECO:0007669"/>
    <property type="project" value="InterPro"/>
</dbReference>
<keyword evidence="6 15" id="KW-0349">Heme</keyword>
<comment type="subcellular location">
    <subcellularLocation>
        <location evidence="2">Membrane</location>
        <topology evidence="2">Multi-pass membrane protein</topology>
    </subcellularLocation>
</comment>
<sequence>MAEFKEISPNASAGEKLGNWFNNRFPTFGEQMRYHVTEYYAPKNFNFWYFFGSLALLVLVIQIVTGIFLVMNYKPDAGLAFASVEYIMRDVPWGWLVRYMHSTGASAFFVVVYLHMYKGLIYGSYRKPRELVWIFGCAIFLTLMAEAFMGYLLPWGQMSYWGAQVIVNLFSAIPFIGPDLALLIRGDYVVSDATLNRFFSFHVIAVPLVLLGLVVAHLLALHDVGSNNPDGVEIKGPNAPRDANGKPLDGIPFHPYYTVHDLVGVTVFLMVFSAVIFFAPEAGGYFLEYNNFIPADPLKTPPHIAPVWYFTPYYSMLRAITSEMAAVLALIVLAAAFFSTRRLAGFLKPVVWVVAVAVAIMLGLLPTLAAWLHLPLGGLFKTLSFLNGIDAKFWGVLVMGGAVIILFFLPWLDASPVRSIRYRPSWNKWVYGVFVVNFVVLAYLGTQPPSPVGERISQLGTLFYFGFFLLMPWWSRLGEFKPVPERITFAAH</sequence>
<dbReference type="InterPro" id="IPR005798">
    <property type="entry name" value="Cyt_b/b6_C"/>
</dbReference>
<evidence type="ECO:0000256" key="17">
    <source>
        <dbReference type="SAM" id="Phobius"/>
    </source>
</evidence>
<feature type="binding site" description="axial binding residue" evidence="15">
    <location>
        <position position="101"/>
    </location>
    <ligand>
        <name>heme b</name>
        <dbReference type="ChEBI" id="CHEBI:60344"/>
        <label>b562</label>
    </ligand>
    <ligandPart>
        <name>Fe</name>
        <dbReference type="ChEBI" id="CHEBI:18248"/>
    </ligandPart>
</feature>
<dbReference type="Pfam" id="PF00032">
    <property type="entry name" value="Cytochrom_B_C"/>
    <property type="match status" value="2"/>
</dbReference>
<feature type="transmembrane region" description="Helical" evidence="17">
    <location>
        <begin position="262"/>
        <end position="279"/>
    </location>
</feature>
<evidence type="ECO:0000313" key="20">
    <source>
        <dbReference type="EMBL" id="MVQ32481.1"/>
    </source>
</evidence>
<keyword evidence="21" id="KW-1185">Reference proteome</keyword>
<comment type="function">
    <text evidence="1 16">Component of the ubiquinol-cytochrome c reductase complex (complex III or cytochrome b-c1 complex), which is a respiratory chain that generates an electrochemical potential coupled to ATP synthesis.</text>
</comment>
<evidence type="ECO:0000256" key="14">
    <source>
        <dbReference type="PIRSR" id="PIRSR038885-1"/>
    </source>
</evidence>
<evidence type="ECO:0000256" key="15">
    <source>
        <dbReference type="PIRSR" id="PIRSR038885-2"/>
    </source>
</evidence>
<comment type="cofactor">
    <cofactor evidence="15">
        <name>heme</name>
        <dbReference type="ChEBI" id="CHEBI:30413"/>
    </cofactor>
    <text evidence="15">Binds 2 heme groups non-covalently.</text>
</comment>
<dbReference type="SUPFAM" id="SSF81648">
    <property type="entry name" value="a domain/subunit of cytochrome bc1 complex (Ubiquinol-cytochrome c reductase)"/>
    <property type="match status" value="2"/>
</dbReference>
<dbReference type="InterPro" id="IPR048259">
    <property type="entry name" value="Cytochrome_b_N_euk/bac"/>
</dbReference>
<keyword evidence="10 16" id="KW-0249">Electron transport</keyword>
<evidence type="ECO:0000256" key="2">
    <source>
        <dbReference type="ARBA" id="ARBA00004141"/>
    </source>
</evidence>
<dbReference type="PROSITE" id="PS51003">
    <property type="entry name" value="CYTB_CTER"/>
    <property type="match status" value="1"/>
</dbReference>
<evidence type="ECO:0000256" key="8">
    <source>
        <dbReference type="ARBA" id="ARBA00022692"/>
    </source>
</evidence>
<evidence type="ECO:0000256" key="1">
    <source>
        <dbReference type="ARBA" id="ARBA00002444"/>
    </source>
</evidence>
<dbReference type="InterPro" id="IPR016174">
    <property type="entry name" value="Di-haem_cyt_TM"/>
</dbReference>